<name>D7UYT0_LISGR</name>
<dbReference type="InterPro" id="IPR014729">
    <property type="entry name" value="Rossmann-like_a/b/a_fold"/>
</dbReference>
<evidence type="ECO:0000256" key="3">
    <source>
        <dbReference type="ARBA" id="ARBA00022598"/>
    </source>
</evidence>
<feature type="short sequence motif" description="'HIGH' region" evidence="11">
    <location>
        <begin position="94"/>
        <end position="103"/>
    </location>
</feature>
<dbReference type="GO" id="GO:0003723">
    <property type="term" value="F:RNA binding"/>
    <property type="evidence" value="ECO:0007669"/>
    <property type="project" value="UniProtKB-KW"/>
</dbReference>
<feature type="binding site" evidence="11">
    <location>
        <position position="227"/>
    </location>
    <ligand>
        <name>L-tyrosine</name>
        <dbReference type="ChEBI" id="CHEBI:58315"/>
    </ligand>
</feature>
<evidence type="ECO:0000256" key="4">
    <source>
        <dbReference type="ARBA" id="ARBA00022741"/>
    </source>
</evidence>
<dbReference type="Pfam" id="PF00579">
    <property type="entry name" value="tRNA-synt_1b"/>
    <property type="match status" value="1"/>
</dbReference>
<keyword evidence="5 11" id="KW-0067">ATP-binding</keyword>
<keyword evidence="4 11" id="KW-0547">Nucleotide-binding</keyword>
<dbReference type="InterPro" id="IPR054608">
    <property type="entry name" value="SYY-like_C"/>
</dbReference>
<accession>D7UYT0</accession>
<dbReference type="Gene3D" id="3.40.50.620">
    <property type="entry name" value="HUPs"/>
    <property type="match status" value="1"/>
</dbReference>
<dbReference type="PROSITE" id="PS50889">
    <property type="entry name" value="S4"/>
    <property type="match status" value="1"/>
</dbReference>
<dbReference type="NCBIfam" id="TIGR00234">
    <property type="entry name" value="tyrS"/>
    <property type="match status" value="1"/>
</dbReference>
<proteinExistence type="inferred from homology"/>
<dbReference type="AlphaFoldDB" id="D7UYT0"/>
<keyword evidence="6 12" id="KW-0694">RNA-binding</keyword>
<sequence>MQYKIEQSERLIHEELFRREAVTVAIQDRAKREVDPSKDKSTSLHFKTHQPRRKKMNIIEELKWRGAVYQQTDEEGLKELVEKESIALYCGIDPSGDSMHIGHLIPFMILRRFQKAGHTPIVLVGGATGTIGDPSGKKEERQLQSIEQIQKNVEGLRSQLGQIFEFEGAHAAKMVNNYDWTKELSILDFLRDFGKEFNVNIMLSKDVVASRLQNGISFTEFSYQILQAMDFLHLYQHEDCRLQIGGSDQWGNITAGLDLIRKKEGDKAKAFGLTIPLLTKADGTKFGKTEGGAIWINREKTTPYEFYQFWINTDDRDVVKYLKYFTFLSQEEIAELEQKMIEAPHLREAQKKLAAEITTFVHSEEDLNQAIKISNALFSGDIASLTAEEIEQGFKDVPTIQATKEDAKLVDWLVESGIEPSKRQSREDISNGAIYLNGERCQDLEKVISSSDRIEDKYLIIRKGKKKYFLIQY</sequence>
<keyword evidence="7 11" id="KW-0648">Protein biosynthesis</keyword>
<dbReference type="InterPro" id="IPR002305">
    <property type="entry name" value="aa-tRNA-synth_Ic"/>
</dbReference>
<evidence type="ECO:0000256" key="10">
    <source>
        <dbReference type="ARBA" id="ARBA00060965"/>
    </source>
</evidence>
<keyword evidence="16" id="KW-1185">Reference proteome</keyword>
<dbReference type="InterPro" id="IPR024088">
    <property type="entry name" value="Tyr-tRNA-ligase_bac-type"/>
</dbReference>
<keyword evidence="2 11" id="KW-0963">Cytoplasm</keyword>
<evidence type="ECO:0000256" key="9">
    <source>
        <dbReference type="ARBA" id="ARBA00048248"/>
    </source>
</evidence>
<dbReference type="GO" id="GO:0042803">
    <property type="term" value="F:protein homodimerization activity"/>
    <property type="evidence" value="ECO:0007669"/>
    <property type="project" value="UniProtKB-ARBA"/>
</dbReference>
<dbReference type="FunFam" id="3.40.50.620:FF:000008">
    <property type="entry name" value="Tyrosine--tRNA ligase"/>
    <property type="match status" value="1"/>
</dbReference>
<feature type="compositionally biased region" description="Basic and acidic residues" evidence="13">
    <location>
        <begin position="31"/>
        <end position="42"/>
    </location>
</feature>
<comment type="subunit">
    <text evidence="11">Homodimer.</text>
</comment>
<dbReference type="PANTHER" id="PTHR11766:SF0">
    <property type="entry name" value="TYROSINE--TRNA LIGASE, MITOCHONDRIAL"/>
    <property type="match status" value="1"/>
</dbReference>
<dbReference type="SMART" id="SM00363">
    <property type="entry name" value="S4"/>
    <property type="match status" value="1"/>
</dbReference>
<evidence type="ECO:0000256" key="7">
    <source>
        <dbReference type="ARBA" id="ARBA00022917"/>
    </source>
</evidence>
<comment type="catalytic activity">
    <reaction evidence="9 11">
        <text>tRNA(Tyr) + L-tyrosine + ATP = L-tyrosyl-tRNA(Tyr) + AMP + diphosphate + H(+)</text>
        <dbReference type="Rhea" id="RHEA:10220"/>
        <dbReference type="Rhea" id="RHEA-COMP:9706"/>
        <dbReference type="Rhea" id="RHEA-COMP:9707"/>
        <dbReference type="ChEBI" id="CHEBI:15378"/>
        <dbReference type="ChEBI" id="CHEBI:30616"/>
        <dbReference type="ChEBI" id="CHEBI:33019"/>
        <dbReference type="ChEBI" id="CHEBI:58315"/>
        <dbReference type="ChEBI" id="CHEBI:78442"/>
        <dbReference type="ChEBI" id="CHEBI:78536"/>
        <dbReference type="ChEBI" id="CHEBI:456215"/>
        <dbReference type="EC" id="6.1.1.1"/>
    </reaction>
</comment>
<keyword evidence="8 11" id="KW-0030">Aminoacyl-tRNA synthetase</keyword>
<evidence type="ECO:0000256" key="11">
    <source>
        <dbReference type="HAMAP-Rule" id="MF_02006"/>
    </source>
</evidence>
<evidence type="ECO:0000313" key="16">
    <source>
        <dbReference type="Proteomes" id="UP000010119"/>
    </source>
</evidence>
<protein>
    <recommendedName>
        <fullName evidence="11">Tyrosine--tRNA ligase</fullName>
        <ecNumber evidence="11">6.1.1.1</ecNumber>
    </recommendedName>
    <alternativeName>
        <fullName evidence="11">Tyrosyl-tRNA synthetase</fullName>
        <shortName evidence="11">TyrRS</shortName>
    </alternativeName>
</protein>
<dbReference type="SUPFAM" id="SSF55174">
    <property type="entry name" value="Alpha-L RNA-binding motif"/>
    <property type="match status" value="1"/>
</dbReference>
<feature type="binding site" evidence="11">
    <location>
        <position position="288"/>
    </location>
    <ligand>
        <name>ATP</name>
        <dbReference type="ChEBI" id="CHEBI:30616"/>
    </ligand>
</feature>
<dbReference type="CDD" id="cd00805">
    <property type="entry name" value="TyrRS_core"/>
    <property type="match status" value="1"/>
</dbReference>
<evidence type="ECO:0000256" key="13">
    <source>
        <dbReference type="SAM" id="MobiDB-lite"/>
    </source>
</evidence>
<dbReference type="EC" id="6.1.1.1" evidence="11"/>
<comment type="function">
    <text evidence="11">Catalyzes the attachment of tyrosine to tRNA(Tyr) in a two-step reaction: tyrosine is first activated by ATP to form Tyr-AMP and then transferred to the acceptor end of tRNA(Tyr).</text>
</comment>
<evidence type="ECO:0000256" key="1">
    <source>
        <dbReference type="ARBA" id="ARBA00004496"/>
    </source>
</evidence>
<dbReference type="Pfam" id="PF22421">
    <property type="entry name" value="SYY_C-terminal"/>
    <property type="match status" value="1"/>
</dbReference>
<dbReference type="PROSITE" id="PS00178">
    <property type="entry name" value="AA_TRNA_LIGASE_I"/>
    <property type="match status" value="1"/>
</dbReference>
<dbReference type="InterPro" id="IPR024107">
    <property type="entry name" value="Tyr-tRNA-ligase_bac_1"/>
</dbReference>
<dbReference type="Gene3D" id="3.10.290.10">
    <property type="entry name" value="RNA-binding S4 domain"/>
    <property type="match status" value="1"/>
</dbReference>
<feature type="domain" description="RNA-binding S4" evidence="14">
    <location>
        <begin position="407"/>
        <end position="465"/>
    </location>
</feature>
<dbReference type="InterPro" id="IPR002942">
    <property type="entry name" value="S4_RNA-bd"/>
</dbReference>
<evidence type="ECO:0000256" key="5">
    <source>
        <dbReference type="ARBA" id="ARBA00022840"/>
    </source>
</evidence>
<dbReference type="Gene3D" id="1.10.240.10">
    <property type="entry name" value="Tyrosyl-Transfer RNA Synthetase"/>
    <property type="match status" value="1"/>
</dbReference>
<dbReference type="GO" id="GO:0005829">
    <property type="term" value="C:cytosol"/>
    <property type="evidence" value="ECO:0007669"/>
    <property type="project" value="TreeGrafter"/>
</dbReference>
<comment type="similarity">
    <text evidence="10 11">Belongs to the class-I aminoacyl-tRNA synthetase family. TyrS type 1 subfamily.</text>
</comment>
<dbReference type="STRING" id="525367.HMPREF0556_12182"/>
<dbReference type="Proteomes" id="UP000010119">
    <property type="component" value="Unassembled WGS sequence"/>
</dbReference>
<reference evidence="15" key="1">
    <citation type="submission" date="2010-06" db="EMBL/GenBank/DDBJ databases">
        <authorList>
            <person name="Muzny D."/>
            <person name="Qin X."/>
            <person name="Buhay C."/>
            <person name="Dugan-Rocha S."/>
            <person name="Ding Y."/>
            <person name="Chen G."/>
            <person name="Hawes A."/>
            <person name="Holder M."/>
            <person name="Jhangiani S."/>
            <person name="Johnson A."/>
            <person name="Khan Z."/>
            <person name="Li Z."/>
            <person name="Liu W."/>
            <person name="Liu X."/>
            <person name="Perez L."/>
            <person name="Shen H."/>
            <person name="Wang Q."/>
            <person name="Watt J."/>
            <person name="Xi L."/>
            <person name="Xin Y."/>
            <person name="Zhou J."/>
            <person name="Deng J."/>
            <person name="Jiang H."/>
            <person name="Liu Y."/>
            <person name="Qu J."/>
            <person name="Song X.-Z."/>
            <person name="Zhang L."/>
            <person name="Villasana D."/>
            <person name="Johnson A."/>
            <person name="Liu J."/>
            <person name="Liyanage D."/>
            <person name="Lorensuhewa L."/>
            <person name="Robinson T."/>
            <person name="Song A."/>
            <person name="Song B.-B."/>
            <person name="Dinh H."/>
            <person name="Thornton R."/>
            <person name="Coyle M."/>
            <person name="Francisco L."/>
            <person name="Jackson L."/>
            <person name="Javaid M."/>
            <person name="Korchina V."/>
            <person name="Kovar C."/>
            <person name="Mata R."/>
            <person name="Mathew T."/>
            <person name="Ngo R."/>
            <person name="Nguyen L."/>
            <person name="Nguyen N."/>
            <person name="Okwuonu G."/>
            <person name="Ongeri F."/>
            <person name="Pham C."/>
            <person name="Simmons D."/>
            <person name="Wilczek-Boney K."/>
            <person name="Hale W."/>
            <person name="Jakkamsetti A."/>
            <person name="Pham P."/>
            <person name="Ruth R."/>
            <person name="San Lucas F."/>
            <person name="Warren J."/>
            <person name="Zhang J."/>
            <person name="Zhao Z."/>
            <person name="Zhou C."/>
            <person name="Zhu D."/>
            <person name="Lee S."/>
            <person name="Bess C."/>
            <person name="Blankenburg K."/>
            <person name="Forbes L."/>
            <person name="Fu Q."/>
            <person name="Gubbala S."/>
            <person name="Hirani K."/>
            <person name="Jayaseelan J.C."/>
            <person name="Lara F."/>
            <person name="Munidasa M."/>
            <person name="Palculict T."/>
            <person name="Patil S."/>
            <person name="Pu L.-L."/>
            <person name="Saada N."/>
            <person name="Tang L."/>
            <person name="Weissenberger G."/>
            <person name="Zhu Y."/>
            <person name="Hemphill L."/>
            <person name="Shang Y."/>
            <person name="Youmans B."/>
            <person name="Ayvaz T."/>
            <person name="Ross M."/>
            <person name="Santibanez J."/>
            <person name="Aqrawi P."/>
            <person name="Gross S."/>
            <person name="Joshi V."/>
            <person name="Fowler G."/>
            <person name="Nazareth L."/>
            <person name="Reid J."/>
            <person name="Worley K."/>
            <person name="Petrosino J."/>
            <person name="Highlander S."/>
            <person name="Gibbs R."/>
        </authorList>
    </citation>
    <scope>NUCLEOTIDE SEQUENCE [LARGE SCALE GENOMIC DNA]</scope>
    <source>
        <strain evidence="15">DSM 20601</strain>
    </source>
</reference>
<evidence type="ECO:0000313" key="15">
    <source>
        <dbReference type="EMBL" id="EFI83497.1"/>
    </source>
</evidence>
<dbReference type="InterPro" id="IPR002307">
    <property type="entry name" value="Tyr-tRNA-ligase"/>
</dbReference>
<dbReference type="eggNOG" id="COG0162">
    <property type="taxonomic scope" value="Bacteria"/>
</dbReference>
<comment type="subcellular location">
    <subcellularLocation>
        <location evidence="1 11">Cytoplasm</location>
    </subcellularLocation>
</comment>
<evidence type="ECO:0000259" key="14">
    <source>
        <dbReference type="SMART" id="SM00363"/>
    </source>
</evidence>
<evidence type="ECO:0000256" key="6">
    <source>
        <dbReference type="ARBA" id="ARBA00022884"/>
    </source>
</evidence>
<dbReference type="FunFam" id="1.10.240.10:FF:000001">
    <property type="entry name" value="Tyrosine--tRNA ligase"/>
    <property type="match status" value="1"/>
</dbReference>
<dbReference type="InterPro" id="IPR001412">
    <property type="entry name" value="aa-tRNA-synth_I_CS"/>
</dbReference>
<organism evidence="15 16">
    <name type="scientific">Listeria grayi DSM 20601</name>
    <dbReference type="NCBI Taxonomy" id="525367"/>
    <lineage>
        <taxon>Bacteria</taxon>
        <taxon>Bacillati</taxon>
        <taxon>Bacillota</taxon>
        <taxon>Bacilli</taxon>
        <taxon>Bacillales</taxon>
        <taxon>Listeriaceae</taxon>
        <taxon>Listeria</taxon>
    </lineage>
</organism>
<comment type="caution">
    <text evidence="15">The sequence shown here is derived from an EMBL/GenBank/DDBJ whole genome shotgun (WGS) entry which is preliminary data.</text>
</comment>
<dbReference type="PRINTS" id="PR01040">
    <property type="entry name" value="TRNASYNTHTYR"/>
</dbReference>
<evidence type="ECO:0000256" key="8">
    <source>
        <dbReference type="ARBA" id="ARBA00023146"/>
    </source>
</evidence>
<dbReference type="InterPro" id="IPR036986">
    <property type="entry name" value="S4_RNA-bd_sf"/>
</dbReference>
<feature type="short sequence motif" description="'KMSKS' region" evidence="11">
    <location>
        <begin position="285"/>
        <end position="289"/>
    </location>
</feature>
<dbReference type="CDD" id="cd00165">
    <property type="entry name" value="S4"/>
    <property type="match status" value="1"/>
</dbReference>
<feature type="binding site" evidence="11">
    <location>
        <position position="89"/>
    </location>
    <ligand>
        <name>L-tyrosine</name>
        <dbReference type="ChEBI" id="CHEBI:58315"/>
    </ligand>
</feature>
<dbReference type="HOGENOM" id="CLU_024003_0_3_9"/>
<dbReference type="SUPFAM" id="SSF52374">
    <property type="entry name" value="Nucleotidylyl transferase"/>
    <property type="match status" value="1"/>
</dbReference>
<dbReference type="PANTHER" id="PTHR11766">
    <property type="entry name" value="TYROSYL-TRNA SYNTHETASE"/>
    <property type="match status" value="1"/>
</dbReference>
<dbReference type="HAMAP" id="MF_02006">
    <property type="entry name" value="Tyr_tRNA_synth_type1"/>
    <property type="match status" value="1"/>
</dbReference>
<feature type="region of interest" description="Disordered" evidence="13">
    <location>
        <begin position="31"/>
        <end position="50"/>
    </location>
</feature>
<evidence type="ECO:0000256" key="2">
    <source>
        <dbReference type="ARBA" id="ARBA00022490"/>
    </source>
</evidence>
<evidence type="ECO:0000256" key="12">
    <source>
        <dbReference type="PROSITE-ProRule" id="PRU00182"/>
    </source>
</evidence>
<dbReference type="GO" id="GO:0006437">
    <property type="term" value="P:tyrosyl-tRNA aminoacylation"/>
    <property type="evidence" value="ECO:0007669"/>
    <property type="project" value="UniProtKB-UniRule"/>
</dbReference>
<gene>
    <name evidence="11 15" type="primary">tyrS</name>
    <name evidence="15" type="ORF">HMPREF0556_12182</name>
</gene>
<dbReference type="EMBL" id="ACCR02000005">
    <property type="protein sequence ID" value="EFI83497.1"/>
    <property type="molecule type" value="Genomic_DNA"/>
</dbReference>
<keyword evidence="3 11" id="KW-0436">Ligase</keyword>
<dbReference type="GO" id="GO:0004831">
    <property type="term" value="F:tyrosine-tRNA ligase activity"/>
    <property type="evidence" value="ECO:0007669"/>
    <property type="project" value="UniProtKB-UniRule"/>
</dbReference>
<dbReference type="GO" id="GO:0005524">
    <property type="term" value="F:ATP binding"/>
    <property type="evidence" value="ECO:0007669"/>
    <property type="project" value="UniProtKB-UniRule"/>
</dbReference>
<feature type="binding site" evidence="11">
    <location>
        <position position="223"/>
    </location>
    <ligand>
        <name>L-tyrosine</name>
        <dbReference type="ChEBI" id="CHEBI:58315"/>
    </ligand>
</feature>